<evidence type="ECO:0000256" key="1">
    <source>
        <dbReference type="SAM" id="MobiDB-lite"/>
    </source>
</evidence>
<dbReference type="Pfam" id="PF14200">
    <property type="entry name" value="RicinB_lectin_2"/>
    <property type="match status" value="1"/>
</dbReference>
<feature type="non-terminal residue" evidence="3">
    <location>
        <position position="1"/>
    </location>
</feature>
<dbReference type="Gene3D" id="2.80.10.50">
    <property type="match status" value="1"/>
</dbReference>
<dbReference type="EMBL" id="RBNI01016268">
    <property type="protein sequence ID" value="RUP10421.1"/>
    <property type="molecule type" value="Genomic_DNA"/>
</dbReference>
<feature type="region of interest" description="Disordered" evidence="1">
    <location>
        <begin position="1"/>
        <end position="21"/>
    </location>
</feature>
<evidence type="ECO:0000313" key="4">
    <source>
        <dbReference type="Proteomes" id="UP000268093"/>
    </source>
</evidence>
<protein>
    <submittedName>
        <fullName evidence="3">Ricin B lectin domain-containing protein</fullName>
    </submittedName>
</protein>
<evidence type="ECO:0000313" key="3">
    <source>
        <dbReference type="EMBL" id="RUP10421.1"/>
    </source>
</evidence>
<gene>
    <name evidence="3" type="ORF">BC936DRAFT_140008</name>
</gene>
<dbReference type="Proteomes" id="UP000268093">
    <property type="component" value="Unassembled WGS sequence"/>
</dbReference>
<organism evidence="3 4">
    <name type="scientific">Jimgerdemannia flammicorona</name>
    <dbReference type="NCBI Taxonomy" id="994334"/>
    <lineage>
        <taxon>Eukaryota</taxon>
        <taxon>Fungi</taxon>
        <taxon>Fungi incertae sedis</taxon>
        <taxon>Mucoromycota</taxon>
        <taxon>Mucoromycotina</taxon>
        <taxon>Endogonomycetes</taxon>
        <taxon>Endogonales</taxon>
        <taxon>Endogonaceae</taxon>
        <taxon>Jimgerdemannia</taxon>
    </lineage>
</organism>
<proteinExistence type="predicted"/>
<accession>A0A433B6L4</accession>
<dbReference type="InterPro" id="IPR035992">
    <property type="entry name" value="Ricin_B-like_lectins"/>
</dbReference>
<feature type="non-terminal residue" evidence="3">
    <location>
        <position position="89"/>
    </location>
</feature>
<name>A0A433B6L4_9FUNG</name>
<comment type="caution">
    <text evidence="3">The sequence shown here is derived from an EMBL/GenBank/DDBJ whole genome shotgun (WGS) entry which is preliminary data.</text>
</comment>
<keyword evidence="4" id="KW-1185">Reference proteome</keyword>
<keyword evidence="3" id="KW-0430">Lectin</keyword>
<dbReference type="InterPro" id="IPR000772">
    <property type="entry name" value="Ricin_B_lectin"/>
</dbReference>
<sequence>GKILDVQGKSEEDSTPDNDNQLWSYKDGYLINKQSGHDANNQRWGTKHGFIYLHAKPDLMLDIRGGSTDDGAKIILWRRKNEDNNNQKW</sequence>
<dbReference type="OrthoDB" id="9895617at2759"/>
<feature type="domain" description="Ricin B lectin" evidence="2">
    <location>
        <begin position="1"/>
        <end position="77"/>
    </location>
</feature>
<evidence type="ECO:0000259" key="2">
    <source>
        <dbReference type="Pfam" id="PF14200"/>
    </source>
</evidence>
<dbReference type="PROSITE" id="PS50231">
    <property type="entry name" value="RICIN_B_LECTIN"/>
    <property type="match status" value="1"/>
</dbReference>
<dbReference type="AlphaFoldDB" id="A0A433B6L4"/>
<dbReference type="SUPFAM" id="SSF50370">
    <property type="entry name" value="Ricin B-like lectins"/>
    <property type="match status" value="1"/>
</dbReference>
<reference evidence="3 4" key="1">
    <citation type="journal article" date="2018" name="New Phytol.">
        <title>Phylogenomics of Endogonaceae and evolution of mycorrhizas within Mucoromycota.</title>
        <authorList>
            <person name="Chang Y."/>
            <person name="Desiro A."/>
            <person name="Na H."/>
            <person name="Sandor L."/>
            <person name="Lipzen A."/>
            <person name="Clum A."/>
            <person name="Barry K."/>
            <person name="Grigoriev I.V."/>
            <person name="Martin F.M."/>
            <person name="Stajich J.E."/>
            <person name="Smith M.E."/>
            <person name="Bonito G."/>
            <person name="Spatafora J.W."/>
        </authorList>
    </citation>
    <scope>NUCLEOTIDE SEQUENCE [LARGE SCALE GENOMIC DNA]</scope>
    <source>
        <strain evidence="3 4">GMNB39</strain>
    </source>
</reference>
<dbReference type="GO" id="GO:0030246">
    <property type="term" value="F:carbohydrate binding"/>
    <property type="evidence" value="ECO:0007669"/>
    <property type="project" value="UniProtKB-KW"/>
</dbReference>